<accession>A0A0U1LZP7</accession>
<dbReference type="OMA" id="MCYEAIG"/>
<sequence>MKARAVMKALVRSKSGGYRLADDIDIPDPRPGMMLCRVHAVALSPYDAKIVDYSNTPGAVGGCDFAGIVVAVGEGVTRFKEGDRVLAVTFGLNASDKTAGAFAEYALATEDLSCHVPNNLSFVQACSMGLGIATAGLALFQAPGLDLEMPRPKSADEDTPSFVLVSGGATGTGTMATQLLKVAGYTPIVTCSPANNVLCESYGATACFDYRSSTCGADIREYTANSLVYVFDCVTDASTMRMCYEAIGSSGGTYIALEAITPLVKYTRRDVRADWLMTPTIMGTPVEIPGTYGRPSTPKHRIFGTELFLLAEKLLKEGRVKNHPLEIRGGGLVRIPTYVNDLRVGNVRAKRQVVPLVRPDALKEIPLVALDRYCMKMRAVPALDPKQWIGELDIIDVNDMVPKFLAKAYAHDPHKPFAMHNYCSENRYLLSDLVGMYKEKLGTEMDVLPVLK</sequence>
<keyword evidence="4" id="KW-0560">Oxidoreductase</keyword>
<reference evidence="6 7" key="1">
    <citation type="submission" date="2015-04" db="EMBL/GenBank/DDBJ databases">
        <authorList>
            <person name="Syromyatnikov M.Y."/>
            <person name="Popov V.N."/>
        </authorList>
    </citation>
    <scope>NUCLEOTIDE SEQUENCE [LARGE SCALE GENOMIC DNA]</scope>
    <source>
        <strain evidence="6">WF-38-12</strain>
    </source>
</reference>
<evidence type="ECO:0000313" key="6">
    <source>
        <dbReference type="EMBL" id="CRG88386.1"/>
    </source>
</evidence>
<evidence type="ECO:0000256" key="4">
    <source>
        <dbReference type="ARBA" id="ARBA00023002"/>
    </source>
</evidence>
<dbReference type="InterPro" id="IPR013154">
    <property type="entry name" value="ADH-like_N"/>
</dbReference>
<keyword evidence="7" id="KW-1185">Reference proteome</keyword>
<dbReference type="InterPro" id="IPR020843">
    <property type="entry name" value="ER"/>
</dbReference>
<organism evidence="6 7">
    <name type="scientific">Talaromyces islandicus</name>
    <name type="common">Penicillium islandicum</name>
    <dbReference type="NCBI Taxonomy" id="28573"/>
    <lineage>
        <taxon>Eukaryota</taxon>
        <taxon>Fungi</taxon>
        <taxon>Dikarya</taxon>
        <taxon>Ascomycota</taxon>
        <taxon>Pezizomycotina</taxon>
        <taxon>Eurotiomycetes</taxon>
        <taxon>Eurotiomycetidae</taxon>
        <taxon>Eurotiales</taxon>
        <taxon>Trichocomaceae</taxon>
        <taxon>Talaromyces</taxon>
        <taxon>Talaromyces sect. Islandici</taxon>
    </lineage>
</organism>
<dbReference type="CDD" id="cd08249">
    <property type="entry name" value="enoyl_reductase_like"/>
    <property type="match status" value="1"/>
</dbReference>
<dbReference type="SUPFAM" id="SSF51735">
    <property type="entry name" value="NAD(P)-binding Rossmann-fold domains"/>
    <property type="match status" value="1"/>
</dbReference>
<evidence type="ECO:0000256" key="3">
    <source>
        <dbReference type="ARBA" id="ARBA00022857"/>
    </source>
</evidence>
<dbReference type="InterPro" id="IPR047122">
    <property type="entry name" value="Trans-enoyl_RdTase-like"/>
</dbReference>
<dbReference type="OrthoDB" id="48317at2759"/>
<dbReference type="EMBL" id="CVMT01000004">
    <property type="protein sequence ID" value="CRG88386.1"/>
    <property type="molecule type" value="Genomic_DNA"/>
</dbReference>
<keyword evidence="2" id="KW-0547">Nucleotide-binding</keyword>
<dbReference type="SMART" id="SM00829">
    <property type="entry name" value="PKS_ER"/>
    <property type="match status" value="1"/>
</dbReference>
<dbReference type="InterPro" id="IPR011032">
    <property type="entry name" value="GroES-like_sf"/>
</dbReference>
<evidence type="ECO:0000256" key="2">
    <source>
        <dbReference type="ARBA" id="ARBA00022741"/>
    </source>
</evidence>
<dbReference type="InterPro" id="IPR036291">
    <property type="entry name" value="NAD(P)-bd_dom_sf"/>
</dbReference>
<protein>
    <submittedName>
        <fullName evidence="6">Protein TOXD</fullName>
    </submittedName>
</protein>
<proteinExistence type="inferred from homology"/>
<evidence type="ECO:0000259" key="5">
    <source>
        <dbReference type="SMART" id="SM00829"/>
    </source>
</evidence>
<dbReference type="Pfam" id="PF00107">
    <property type="entry name" value="ADH_zinc_N"/>
    <property type="match status" value="1"/>
</dbReference>
<comment type="similarity">
    <text evidence="1">Belongs to the zinc-containing alcohol dehydrogenase family.</text>
</comment>
<feature type="domain" description="Enoyl reductase (ER)" evidence="5">
    <location>
        <begin position="16"/>
        <end position="354"/>
    </location>
</feature>
<evidence type="ECO:0000313" key="7">
    <source>
        <dbReference type="Proteomes" id="UP000054383"/>
    </source>
</evidence>
<dbReference type="InterPro" id="IPR013149">
    <property type="entry name" value="ADH-like_C"/>
</dbReference>
<keyword evidence="3" id="KW-0521">NADP</keyword>
<dbReference type="AlphaFoldDB" id="A0A0U1LZP7"/>
<dbReference type="Gene3D" id="3.40.50.720">
    <property type="entry name" value="NAD(P)-binding Rossmann-like Domain"/>
    <property type="match status" value="1"/>
</dbReference>
<dbReference type="STRING" id="28573.A0A0U1LZP7"/>
<dbReference type="PANTHER" id="PTHR45348:SF6">
    <property type="entry name" value="TRANS-ENOYL REDUCTASE APDC"/>
    <property type="match status" value="1"/>
</dbReference>
<dbReference type="SUPFAM" id="SSF50129">
    <property type="entry name" value="GroES-like"/>
    <property type="match status" value="1"/>
</dbReference>
<name>A0A0U1LZP7_TALIS</name>
<dbReference type="Pfam" id="PF08240">
    <property type="entry name" value="ADH_N"/>
    <property type="match status" value="1"/>
</dbReference>
<evidence type="ECO:0000256" key="1">
    <source>
        <dbReference type="ARBA" id="ARBA00008072"/>
    </source>
</evidence>
<dbReference type="PANTHER" id="PTHR45348">
    <property type="entry name" value="HYPOTHETICAL OXIDOREDUCTASE (EUROFUNG)"/>
    <property type="match status" value="1"/>
</dbReference>
<gene>
    <name evidence="6" type="ORF">PISL3812_05416</name>
</gene>
<dbReference type="Proteomes" id="UP000054383">
    <property type="component" value="Unassembled WGS sequence"/>
</dbReference>
<dbReference type="GO" id="GO:0000166">
    <property type="term" value="F:nucleotide binding"/>
    <property type="evidence" value="ECO:0007669"/>
    <property type="project" value="UniProtKB-KW"/>
</dbReference>
<dbReference type="GO" id="GO:0016651">
    <property type="term" value="F:oxidoreductase activity, acting on NAD(P)H"/>
    <property type="evidence" value="ECO:0007669"/>
    <property type="project" value="InterPro"/>
</dbReference>
<dbReference type="Gene3D" id="3.90.180.10">
    <property type="entry name" value="Medium-chain alcohol dehydrogenases, catalytic domain"/>
    <property type="match status" value="1"/>
</dbReference>